<dbReference type="Proteomes" id="UP001235874">
    <property type="component" value="Chromosome"/>
</dbReference>
<evidence type="ECO:0000256" key="1">
    <source>
        <dbReference type="SAM" id="MobiDB-lite"/>
    </source>
</evidence>
<keyword evidence="5" id="KW-1185">Reference proteome</keyword>
<feature type="domain" description="DUF4328" evidence="3">
    <location>
        <begin position="81"/>
        <end position="242"/>
    </location>
</feature>
<organism evidence="4 5">
    <name type="scientific">Micromonospora profundi</name>
    <dbReference type="NCBI Taxonomy" id="1420889"/>
    <lineage>
        <taxon>Bacteria</taxon>
        <taxon>Bacillati</taxon>
        <taxon>Actinomycetota</taxon>
        <taxon>Actinomycetes</taxon>
        <taxon>Micromonosporales</taxon>
        <taxon>Micromonosporaceae</taxon>
        <taxon>Micromonospora</taxon>
    </lineage>
</organism>
<keyword evidence="2" id="KW-0812">Transmembrane</keyword>
<dbReference type="InterPro" id="IPR025565">
    <property type="entry name" value="DUF4328"/>
</dbReference>
<feature type="transmembrane region" description="Helical" evidence="2">
    <location>
        <begin position="166"/>
        <end position="185"/>
    </location>
</feature>
<dbReference type="EMBL" id="CP130472">
    <property type="protein sequence ID" value="WLS46159.1"/>
    <property type="molecule type" value="Genomic_DNA"/>
</dbReference>
<name>A0AAJ6HXX2_9ACTN</name>
<protein>
    <submittedName>
        <fullName evidence="4">DUF4328 domain-containing protein</fullName>
    </submittedName>
</protein>
<sequence>MRCQTCGDATSPEHNDCQRCNTPLGQPAVWPAVATYRVRGIGLAACIAVGVAVVLSLVTALDPIVGLLMTRRAQNADDADLLVDALSVQALLSQPSVVVFPAAAVLVIVWMWRARKNIDAFPGALPTLGAGWAIAGWLIPFVNLVVPARVMASVARDSLWRRRTPATVFVWWITWLVFSIGEGVVSNQNAQAYIRLPRNPSTDADYQAYIDHYGDSLLRNAVPAVACVVAGVTLILLIRRISAAQEARIASGSPAWPTAQAWPAAPVPGGHPAAGATPSASGSGGEEPAGSENQPRA</sequence>
<gene>
    <name evidence="4" type="ORF">Q3V37_02400</name>
</gene>
<reference evidence="4 5" key="1">
    <citation type="submission" date="2023-07" db="EMBL/GenBank/DDBJ databases">
        <title>Micromonospora profundi TRM 95458 converts glycerol to a new osmotic compound.</title>
        <authorList>
            <person name="Lu D."/>
        </authorList>
    </citation>
    <scope>NUCLEOTIDE SEQUENCE [LARGE SCALE GENOMIC DNA]</scope>
    <source>
        <strain evidence="4 5">TRM95458</strain>
    </source>
</reference>
<feature type="compositionally biased region" description="Low complexity" evidence="1">
    <location>
        <begin position="260"/>
        <end position="281"/>
    </location>
</feature>
<evidence type="ECO:0000313" key="4">
    <source>
        <dbReference type="EMBL" id="WLS46159.1"/>
    </source>
</evidence>
<feature type="region of interest" description="Disordered" evidence="1">
    <location>
        <begin position="260"/>
        <end position="297"/>
    </location>
</feature>
<dbReference type="KEGG" id="mprn:Q3V37_02400"/>
<dbReference type="Pfam" id="PF14219">
    <property type="entry name" value="DUF4328"/>
    <property type="match status" value="1"/>
</dbReference>
<feature type="transmembrane region" description="Helical" evidence="2">
    <location>
        <begin position="90"/>
        <end position="112"/>
    </location>
</feature>
<keyword evidence="2" id="KW-1133">Transmembrane helix</keyword>
<keyword evidence="2" id="KW-0472">Membrane</keyword>
<evidence type="ECO:0000313" key="5">
    <source>
        <dbReference type="Proteomes" id="UP001235874"/>
    </source>
</evidence>
<proteinExistence type="predicted"/>
<feature type="transmembrane region" description="Helical" evidence="2">
    <location>
        <begin position="221"/>
        <end position="238"/>
    </location>
</feature>
<evidence type="ECO:0000259" key="3">
    <source>
        <dbReference type="Pfam" id="PF14219"/>
    </source>
</evidence>
<feature type="transmembrane region" description="Helical" evidence="2">
    <location>
        <begin position="41"/>
        <end position="69"/>
    </location>
</feature>
<feature type="compositionally biased region" description="Low complexity" evidence="1">
    <location>
        <begin position="288"/>
        <end position="297"/>
    </location>
</feature>
<dbReference type="RefSeq" id="WP_306272757.1">
    <property type="nucleotide sequence ID" value="NZ_CP130472.1"/>
</dbReference>
<accession>A0AAJ6HXX2</accession>
<feature type="transmembrane region" description="Helical" evidence="2">
    <location>
        <begin position="124"/>
        <end position="146"/>
    </location>
</feature>
<dbReference type="AlphaFoldDB" id="A0AAJ6HXX2"/>
<evidence type="ECO:0000256" key="2">
    <source>
        <dbReference type="SAM" id="Phobius"/>
    </source>
</evidence>